<sequence length="377" mass="42733">MSSVNRLASREPLEEILKSRAEISGIEYIKDILASMSSIVCILNKQNQIVFSNDVLLQKYNFDLEKNILGVRPGEVFKCVNANNETGGCGTSERCEYCGARTAFEEAWSKMEKVIHECKITSRKGDEIYQLDLEVSATPVTFESEYLIVAINDITEQNRKILLERIFFHDILNIAGSLQGVIDLVPNLCEEEQETYLEVAGSLTEQIIDEIKAQQQMIKAESGELQVHLRILNIDKVLKKLGDHIRFHNVSHEKEIKILNHTESKVICSDETLLTRVLLNMVKNAMEAVRQGEEIVLEATDLADRVRFSVHNNTYIPREIQLQIFQRSYSTKGNNRGVGTYSMKLLGESYLKGCVDFTSTEEAGTTFFIDLPKITLD</sequence>
<dbReference type="PROSITE" id="PS50109">
    <property type="entry name" value="HIS_KIN"/>
    <property type="match status" value="1"/>
</dbReference>
<evidence type="ECO:0000313" key="3">
    <source>
        <dbReference type="EMBL" id="SFF39039.1"/>
    </source>
</evidence>
<dbReference type="SUPFAM" id="SSF55874">
    <property type="entry name" value="ATPase domain of HSP90 chaperone/DNA topoisomerase II/histidine kinase"/>
    <property type="match status" value="1"/>
</dbReference>
<reference evidence="3 4" key="1">
    <citation type="submission" date="2016-10" db="EMBL/GenBank/DDBJ databases">
        <authorList>
            <person name="de Groot N.N."/>
        </authorList>
    </citation>
    <scope>NUCLEOTIDE SEQUENCE [LARGE SCALE GENOMIC DNA]</scope>
    <source>
        <strain evidence="3 4">CGMCC 1.9156</strain>
    </source>
</reference>
<dbReference type="Pfam" id="PF02518">
    <property type="entry name" value="HATPase_c"/>
    <property type="match status" value="1"/>
</dbReference>
<dbReference type="Gene3D" id="3.30.450.20">
    <property type="entry name" value="PAS domain"/>
    <property type="match status" value="1"/>
</dbReference>
<accession>A0A1I2I9I4</accession>
<dbReference type="PANTHER" id="PTHR43547">
    <property type="entry name" value="TWO-COMPONENT HISTIDINE KINASE"/>
    <property type="match status" value="1"/>
</dbReference>
<feature type="domain" description="Histidine kinase" evidence="2">
    <location>
        <begin position="166"/>
        <end position="375"/>
    </location>
</feature>
<keyword evidence="3" id="KW-0808">Transferase</keyword>
<organism evidence="3 4">
    <name type="scientific">Sunxiuqinia elliptica</name>
    <dbReference type="NCBI Taxonomy" id="655355"/>
    <lineage>
        <taxon>Bacteria</taxon>
        <taxon>Pseudomonadati</taxon>
        <taxon>Bacteroidota</taxon>
        <taxon>Bacteroidia</taxon>
        <taxon>Marinilabiliales</taxon>
        <taxon>Prolixibacteraceae</taxon>
        <taxon>Sunxiuqinia</taxon>
    </lineage>
</organism>
<name>A0A1I2I9I4_9BACT</name>
<keyword evidence="1" id="KW-0597">Phosphoprotein</keyword>
<dbReference type="AlphaFoldDB" id="A0A1I2I9I4"/>
<dbReference type="InterPro" id="IPR036890">
    <property type="entry name" value="HATPase_C_sf"/>
</dbReference>
<proteinExistence type="predicted"/>
<gene>
    <name evidence="3" type="ORF">SAMN05216283_105209</name>
</gene>
<protein>
    <submittedName>
        <fullName evidence="3">Signal transduction histidine kinase</fullName>
    </submittedName>
</protein>
<evidence type="ECO:0000256" key="1">
    <source>
        <dbReference type="ARBA" id="ARBA00022553"/>
    </source>
</evidence>
<dbReference type="InterPro" id="IPR005467">
    <property type="entry name" value="His_kinase_dom"/>
</dbReference>
<dbReference type="Proteomes" id="UP000198964">
    <property type="component" value="Unassembled WGS sequence"/>
</dbReference>
<dbReference type="Gene3D" id="3.30.565.10">
    <property type="entry name" value="Histidine kinase-like ATPase, C-terminal domain"/>
    <property type="match status" value="1"/>
</dbReference>
<dbReference type="PANTHER" id="PTHR43547:SF2">
    <property type="entry name" value="HYBRID SIGNAL TRANSDUCTION HISTIDINE KINASE C"/>
    <property type="match status" value="1"/>
</dbReference>
<keyword evidence="3" id="KW-0418">Kinase</keyword>
<dbReference type="InterPro" id="IPR003594">
    <property type="entry name" value="HATPase_dom"/>
</dbReference>
<dbReference type="SMART" id="SM00387">
    <property type="entry name" value="HATPase_c"/>
    <property type="match status" value="1"/>
</dbReference>
<dbReference type="EMBL" id="FONW01000005">
    <property type="protein sequence ID" value="SFF39039.1"/>
    <property type="molecule type" value="Genomic_DNA"/>
</dbReference>
<dbReference type="RefSeq" id="WP_093920112.1">
    <property type="nucleotide sequence ID" value="NZ_FONW01000005.1"/>
</dbReference>
<evidence type="ECO:0000313" key="4">
    <source>
        <dbReference type="Proteomes" id="UP000198964"/>
    </source>
</evidence>
<evidence type="ECO:0000259" key="2">
    <source>
        <dbReference type="PROSITE" id="PS50109"/>
    </source>
</evidence>
<dbReference type="STRING" id="655355.SAMN05216283_105209"/>
<dbReference type="GO" id="GO:0000155">
    <property type="term" value="F:phosphorelay sensor kinase activity"/>
    <property type="evidence" value="ECO:0007669"/>
    <property type="project" value="TreeGrafter"/>
</dbReference>
<keyword evidence="4" id="KW-1185">Reference proteome</keyword>